<dbReference type="STRING" id="1072389.K1XL27"/>
<comment type="similarity">
    <text evidence="2">Belongs to the oxygen-dependent FAD-linked oxidoreductase family.</text>
</comment>
<organism evidence="7 8">
    <name type="scientific">Marssonina brunnea f. sp. multigermtubi (strain MB_m1)</name>
    <name type="common">Marssonina leaf spot fungus</name>
    <dbReference type="NCBI Taxonomy" id="1072389"/>
    <lineage>
        <taxon>Eukaryota</taxon>
        <taxon>Fungi</taxon>
        <taxon>Dikarya</taxon>
        <taxon>Ascomycota</taxon>
        <taxon>Pezizomycotina</taxon>
        <taxon>Leotiomycetes</taxon>
        <taxon>Helotiales</taxon>
        <taxon>Drepanopezizaceae</taxon>
        <taxon>Drepanopeziza</taxon>
    </lineage>
</organism>
<keyword evidence="3" id="KW-0285">Flavoprotein</keyword>
<dbReference type="InterPro" id="IPR016169">
    <property type="entry name" value="FAD-bd_PCMH_sub2"/>
</dbReference>
<dbReference type="PANTHER" id="PTHR42973">
    <property type="entry name" value="BINDING OXIDOREDUCTASE, PUTATIVE (AFU_ORTHOLOGUE AFUA_1G17690)-RELATED"/>
    <property type="match status" value="1"/>
</dbReference>
<dbReference type="InterPro" id="IPR012951">
    <property type="entry name" value="BBE"/>
</dbReference>
<evidence type="ECO:0000256" key="4">
    <source>
        <dbReference type="ARBA" id="ARBA00022827"/>
    </source>
</evidence>
<proteinExistence type="inferred from homology"/>
<dbReference type="Gene3D" id="3.30.465.10">
    <property type="match status" value="1"/>
</dbReference>
<feature type="domain" description="FAD-binding PCMH-type" evidence="6">
    <location>
        <begin position="41"/>
        <end position="211"/>
    </location>
</feature>
<dbReference type="Pfam" id="PF08031">
    <property type="entry name" value="BBE"/>
    <property type="match status" value="1"/>
</dbReference>
<dbReference type="Proteomes" id="UP000006753">
    <property type="component" value="Unassembled WGS sequence"/>
</dbReference>
<dbReference type="InterPro" id="IPR036318">
    <property type="entry name" value="FAD-bd_PCMH-like_sf"/>
</dbReference>
<gene>
    <name evidence="7" type="ORF">MBM_00406</name>
</gene>
<dbReference type="GeneID" id="18756341"/>
<sequence length="473" mass="51836">MPREFEQIVVDRLISSLPNLTFLRPSSPGYSDHRIRWSIMWHNEPGLIILPTSAEEISTVVDFARSHCLDLAVCSGGYGQLGSSSTVGGILISLSRLSSVSVDPANKTARVQGGAKWGSVYSVLEEHGLGIVGGVANSVGVGGVSCTAGFGWLTGRHGLAIDNILSVEMALANGQIVTASPTENEDLFWGVRGAGACLGIVTCFEFKAHEQKEMCWMANLAFGREAIPLFLEVVDRILAGEGKGDFSTSMRWGPATETSEPVISVELFHNGPEETGKIFFASLLAVDHDVISMGVKSLSQCGFDTPPSLRQRQIPKDAPHVAGTSAEHMYRLYDEFLCFQRQDNFKSTTLAWVVHDRGKVTSIGQQETAFANRGNFGDLIICPTWDSETEDEAGMAWAEKIWNTAMEEFERVKRNTEGFDEGTMSAVGEYAPHDGRRGGAKYIYGMNFDRLVEIKRRHDPGNMFYKFVDLLSE</sequence>
<keyword evidence="8" id="KW-1185">Reference proteome</keyword>
<dbReference type="InterPro" id="IPR050416">
    <property type="entry name" value="FAD-linked_Oxidoreductase"/>
</dbReference>
<dbReference type="EMBL" id="JH921428">
    <property type="protein sequence ID" value="EKD21293.1"/>
    <property type="molecule type" value="Genomic_DNA"/>
</dbReference>
<dbReference type="HOGENOM" id="CLU_018354_10_0_1"/>
<dbReference type="InParanoid" id="K1XL27"/>
<evidence type="ECO:0000256" key="5">
    <source>
        <dbReference type="ARBA" id="ARBA00023002"/>
    </source>
</evidence>
<dbReference type="OMA" id="NLECIGM"/>
<name>K1XL27_MARBU</name>
<protein>
    <submittedName>
        <fullName evidence="7">FAD binding domain protein</fullName>
    </submittedName>
</protein>
<evidence type="ECO:0000256" key="3">
    <source>
        <dbReference type="ARBA" id="ARBA00022630"/>
    </source>
</evidence>
<dbReference type="eggNOG" id="KOG1231">
    <property type="taxonomic scope" value="Eukaryota"/>
</dbReference>
<keyword evidence="4" id="KW-0274">FAD</keyword>
<dbReference type="AlphaFoldDB" id="K1XL27"/>
<reference evidence="7 8" key="1">
    <citation type="journal article" date="2012" name="BMC Genomics">
        <title>Sequencing the genome of Marssonina brunnea reveals fungus-poplar co-evolution.</title>
        <authorList>
            <person name="Zhu S."/>
            <person name="Cao Y.-Z."/>
            <person name="Jiang C."/>
            <person name="Tan B.-Y."/>
            <person name="Wang Z."/>
            <person name="Feng S."/>
            <person name="Zhang L."/>
            <person name="Su X.-H."/>
            <person name="Brejova B."/>
            <person name="Vinar T."/>
            <person name="Xu M."/>
            <person name="Wang M.-X."/>
            <person name="Zhang S.-G."/>
            <person name="Huang M.-R."/>
            <person name="Wu R."/>
            <person name="Zhou Y."/>
        </authorList>
    </citation>
    <scope>NUCLEOTIDE SEQUENCE [LARGE SCALE GENOMIC DNA]</scope>
    <source>
        <strain evidence="7 8">MB_m1</strain>
    </source>
</reference>
<evidence type="ECO:0000256" key="1">
    <source>
        <dbReference type="ARBA" id="ARBA00001974"/>
    </source>
</evidence>
<evidence type="ECO:0000256" key="2">
    <source>
        <dbReference type="ARBA" id="ARBA00005466"/>
    </source>
</evidence>
<dbReference type="OrthoDB" id="415825at2759"/>
<dbReference type="InterPro" id="IPR016167">
    <property type="entry name" value="FAD-bd_PCMH_sub1"/>
</dbReference>
<dbReference type="RefSeq" id="XP_007288295.1">
    <property type="nucleotide sequence ID" value="XM_007288233.1"/>
</dbReference>
<dbReference type="Gene3D" id="3.40.462.20">
    <property type="match status" value="1"/>
</dbReference>
<evidence type="ECO:0000259" key="6">
    <source>
        <dbReference type="PROSITE" id="PS51387"/>
    </source>
</evidence>
<dbReference type="Pfam" id="PF01565">
    <property type="entry name" value="FAD_binding_4"/>
    <property type="match status" value="1"/>
</dbReference>
<dbReference type="InterPro" id="IPR006094">
    <property type="entry name" value="Oxid_FAD_bind_N"/>
</dbReference>
<accession>K1XL27</accession>
<dbReference type="InterPro" id="IPR016166">
    <property type="entry name" value="FAD-bd_PCMH"/>
</dbReference>
<evidence type="ECO:0000313" key="8">
    <source>
        <dbReference type="Proteomes" id="UP000006753"/>
    </source>
</evidence>
<dbReference type="Gene3D" id="3.30.43.10">
    <property type="entry name" value="Uridine Diphospho-n-acetylenolpyruvylglucosamine Reductase, domain 2"/>
    <property type="match status" value="1"/>
</dbReference>
<dbReference type="SUPFAM" id="SSF56176">
    <property type="entry name" value="FAD-binding/transporter-associated domain-like"/>
    <property type="match status" value="1"/>
</dbReference>
<comment type="cofactor">
    <cofactor evidence="1">
        <name>FAD</name>
        <dbReference type="ChEBI" id="CHEBI:57692"/>
    </cofactor>
</comment>
<keyword evidence="5" id="KW-0560">Oxidoreductase</keyword>
<dbReference type="PANTHER" id="PTHR42973:SF39">
    <property type="entry name" value="FAD-BINDING PCMH-TYPE DOMAIN-CONTAINING PROTEIN"/>
    <property type="match status" value="1"/>
</dbReference>
<dbReference type="GO" id="GO:0071949">
    <property type="term" value="F:FAD binding"/>
    <property type="evidence" value="ECO:0007669"/>
    <property type="project" value="InterPro"/>
</dbReference>
<dbReference type="PROSITE" id="PS51387">
    <property type="entry name" value="FAD_PCMH"/>
    <property type="match status" value="1"/>
</dbReference>
<dbReference type="GO" id="GO:0016491">
    <property type="term" value="F:oxidoreductase activity"/>
    <property type="evidence" value="ECO:0007669"/>
    <property type="project" value="UniProtKB-KW"/>
</dbReference>
<evidence type="ECO:0000313" key="7">
    <source>
        <dbReference type="EMBL" id="EKD21293.1"/>
    </source>
</evidence>
<dbReference type="KEGG" id="mbe:MBM_00406"/>